<proteinExistence type="predicted"/>
<sequence length="218" mass="24351">MIYEDERATIISVCKLMQSIGFFLGTWGNISMRLNNHILLTPSKVNYDTMKPEDMVVINMSGDIVEGNRNPTSEKEVHRQIYLLRDDVKAIIHAHTPKAMAVAASSAKEVPCLVEEMSQLLGGSIPITFAYVPAQEHEKLGMAAAESIGEKNGVILKNHGPVACGRTMDEAILVSKVIEKACGIYLDITDKNDMQKISDCYIRSERHRYLYSYGKERT</sequence>
<keyword evidence="2" id="KW-0456">Lyase</keyword>
<keyword evidence="1" id="KW-0479">Metal-binding</keyword>
<reference evidence="4" key="1">
    <citation type="submission" date="2022-06" db="EMBL/GenBank/DDBJ databases">
        <title>Vallitalea longa sp. nov., an anaerobic bacterium isolated from marine sediment.</title>
        <authorList>
            <person name="Hirano S."/>
            <person name="Terahara T."/>
            <person name="Mori K."/>
            <person name="Hamada M."/>
            <person name="Matsumoto R."/>
            <person name="Kobayashi T."/>
        </authorList>
    </citation>
    <scope>NUCLEOTIDE SEQUENCE</scope>
    <source>
        <strain evidence="4">SH18-1</strain>
    </source>
</reference>
<dbReference type="GO" id="GO:0046872">
    <property type="term" value="F:metal ion binding"/>
    <property type="evidence" value="ECO:0007669"/>
    <property type="project" value="UniProtKB-KW"/>
</dbReference>
<evidence type="ECO:0000256" key="2">
    <source>
        <dbReference type="ARBA" id="ARBA00023239"/>
    </source>
</evidence>
<organism evidence="4 5">
    <name type="scientific">Vallitalea longa</name>
    <dbReference type="NCBI Taxonomy" id="2936439"/>
    <lineage>
        <taxon>Bacteria</taxon>
        <taxon>Bacillati</taxon>
        <taxon>Bacillota</taxon>
        <taxon>Clostridia</taxon>
        <taxon>Lachnospirales</taxon>
        <taxon>Vallitaleaceae</taxon>
        <taxon>Vallitalea</taxon>
    </lineage>
</organism>
<dbReference type="RefSeq" id="WP_281811183.1">
    <property type="nucleotide sequence ID" value="NZ_BRLB01000001.1"/>
</dbReference>
<evidence type="ECO:0000259" key="3">
    <source>
        <dbReference type="SMART" id="SM01007"/>
    </source>
</evidence>
<dbReference type="GO" id="GO:0005829">
    <property type="term" value="C:cytosol"/>
    <property type="evidence" value="ECO:0007669"/>
    <property type="project" value="TreeGrafter"/>
</dbReference>
<dbReference type="PANTHER" id="PTHR22789">
    <property type="entry name" value="FUCULOSE PHOSPHATE ALDOLASE"/>
    <property type="match status" value="1"/>
</dbReference>
<dbReference type="Pfam" id="PF00596">
    <property type="entry name" value="Aldolase_II"/>
    <property type="match status" value="1"/>
</dbReference>
<dbReference type="GO" id="GO:0019323">
    <property type="term" value="P:pentose catabolic process"/>
    <property type="evidence" value="ECO:0007669"/>
    <property type="project" value="TreeGrafter"/>
</dbReference>
<gene>
    <name evidence="4" type="ORF">SH1V18_01470</name>
</gene>
<dbReference type="InterPro" id="IPR036409">
    <property type="entry name" value="Aldolase_II/adducin_N_sf"/>
</dbReference>
<evidence type="ECO:0000256" key="1">
    <source>
        <dbReference type="ARBA" id="ARBA00022723"/>
    </source>
</evidence>
<dbReference type="SUPFAM" id="SSF53639">
    <property type="entry name" value="AraD/HMP-PK domain-like"/>
    <property type="match status" value="1"/>
</dbReference>
<dbReference type="EMBL" id="BRLB01000001">
    <property type="protein sequence ID" value="GKX27667.1"/>
    <property type="molecule type" value="Genomic_DNA"/>
</dbReference>
<evidence type="ECO:0000313" key="4">
    <source>
        <dbReference type="EMBL" id="GKX27667.1"/>
    </source>
</evidence>
<comment type="caution">
    <text evidence="4">The sequence shown here is derived from an EMBL/GenBank/DDBJ whole genome shotgun (WGS) entry which is preliminary data.</text>
</comment>
<dbReference type="InterPro" id="IPR001303">
    <property type="entry name" value="Aldolase_II/adducin_N"/>
</dbReference>
<feature type="domain" description="Class II aldolase/adducin N-terminal" evidence="3">
    <location>
        <begin position="8"/>
        <end position="186"/>
    </location>
</feature>
<dbReference type="Proteomes" id="UP001144256">
    <property type="component" value="Unassembled WGS sequence"/>
</dbReference>
<dbReference type="PANTHER" id="PTHR22789:SF0">
    <property type="entry name" value="3-OXO-TETRONATE 4-PHOSPHATE DECARBOXYLASE-RELATED"/>
    <property type="match status" value="1"/>
</dbReference>
<accession>A0A9W5Y740</accession>
<name>A0A9W5Y740_9FIRM</name>
<dbReference type="SMART" id="SM01007">
    <property type="entry name" value="Aldolase_II"/>
    <property type="match status" value="1"/>
</dbReference>
<keyword evidence="5" id="KW-1185">Reference proteome</keyword>
<dbReference type="AlphaFoldDB" id="A0A9W5Y740"/>
<evidence type="ECO:0000313" key="5">
    <source>
        <dbReference type="Proteomes" id="UP001144256"/>
    </source>
</evidence>
<protein>
    <submittedName>
        <fullName evidence="4">Aldolase</fullName>
    </submittedName>
</protein>
<dbReference type="GO" id="GO:0016832">
    <property type="term" value="F:aldehyde-lyase activity"/>
    <property type="evidence" value="ECO:0007669"/>
    <property type="project" value="TreeGrafter"/>
</dbReference>
<dbReference type="Gene3D" id="3.40.225.10">
    <property type="entry name" value="Class II aldolase/adducin N-terminal domain"/>
    <property type="match status" value="1"/>
</dbReference>
<dbReference type="InterPro" id="IPR050197">
    <property type="entry name" value="Aldolase_class_II_sugar_metab"/>
</dbReference>